<dbReference type="STRING" id="439228.SAMN06295920_10444"/>
<dbReference type="Gene3D" id="3.40.80.10">
    <property type="entry name" value="Peptidoglycan recognition protein-like"/>
    <property type="match status" value="1"/>
</dbReference>
<dbReference type="EMBL" id="FUYM01000004">
    <property type="protein sequence ID" value="SKB58528.1"/>
    <property type="molecule type" value="Genomic_DNA"/>
</dbReference>
<sequence length="142" mass="15664">MTALGPVKYLTIHCAATPEGRHVSAEQITAWDKAKFGMTSYHWVIELDGSMHRTLRDDQLGAHVGSHNSGNIGICYVGGMDKAMKAPKDTRTDAQKKSLLTLIRTYKGRYPGIVIRGHRDWPKVNKACPSFDVAAWLKGVGE</sequence>
<gene>
    <name evidence="2" type="ORF">SAMN06295920_10444</name>
</gene>
<keyword evidence="3" id="KW-1185">Reference proteome</keyword>
<reference evidence="3" key="1">
    <citation type="submission" date="2017-02" db="EMBL/GenBank/DDBJ databases">
        <authorList>
            <person name="Varghese N."/>
            <person name="Submissions S."/>
        </authorList>
    </citation>
    <scope>NUCLEOTIDE SEQUENCE [LARGE SCALE GENOMIC DNA]</scope>
    <source>
        <strain evidence="3">UM2</strain>
    </source>
</reference>
<dbReference type="SUPFAM" id="SSF55846">
    <property type="entry name" value="N-acetylmuramoyl-L-alanine amidase-like"/>
    <property type="match status" value="1"/>
</dbReference>
<dbReference type="CDD" id="cd06583">
    <property type="entry name" value="PGRP"/>
    <property type="match status" value="1"/>
</dbReference>
<proteinExistence type="predicted"/>
<feature type="domain" description="N-acetylmuramoyl-L-alanine amidase" evidence="1">
    <location>
        <begin position="5"/>
        <end position="130"/>
    </location>
</feature>
<dbReference type="Proteomes" id="UP000189818">
    <property type="component" value="Unassembled WGS sequence"/>
</dbReference>
<evidence type="ECO:0000313" key="2">
    <source>
        <dbReference type="EMBL" id="SKB58528.1"/>
    </source>
</evidence>
<organism evidence="2 3">
    <name type="scientific">Rhizorhabdus histidinilytica</name>
    <dbReference type="NCBI Taxonomy" id="439228"/>
    <lineage>
        <taxon>Bacteria</taxon>
        <taxon>Pseudomonadati</taxon>
        <taxon>Pseudomonadota</taxon>
        <taxon>Alphaproteobacteria</taxon>
        <taxon>Sphingomonadales</taxon>
        <taxon>Sphingomonadaceae</taxon>
        <taxon>Rhizorhabdus</taxon>
    </lineage>
</organism>
<dbReference type="GO" id="GO:0009253">
    <property type="term" value="P:peptidoglycan catabolic process"/>
    <property type="evidence" value="ECO:0007669"/>
    <property type="project" value="InterPro"/>
</dbReference>
<evidence type="ECO:0000259" key="1">
    <source>
        <dbReference type="Pfam" id="PF01510"/>
    </source>
</evidence>
<name>A0A1T5CGC0_9SPHN</name>
<dbReference type="AlphaFoldDB" id="A0A1T5CGC0"/>
<dbReference type="InterPro" id="IPR002502">
    <property type="entry name" value="Amidase_domain"/>
</dbReference>
<accession>A0A1T5CGC0</accession>
<dbReference type="RefSeq" id="WP_079647966.1">
    <property type="nucleotide sequence ID" value="NZ_FUYM01000004.1"/>
</dbReference>
<dbReference type="Pfam" id="PF01510">
    <property type="entry name" value="Amidase_2"/>
    <property type="match status" value="1"/>
</dbReference>
<dbReference type="InterPro" id="IPR036505">
    <property type="entry name" value="Amidase/PGRP_sf"/>
</dbReference>
<evidence type="ECO:0000313" key="3">
    <source>
        <dbReference type="Proteomes" id="UP000189818"/>
    </source>
</evidence>
<dbReference type="OrthoDB" id="8754850at2"/>
<dbReference type="GO" id="GO:0008745">
    <property type="term" value="F:N-acetylmuramoyl-L-alanine amidase activity"/>
    <property type="evidence" value="ECO:0007669"/>
    <property type="project" value="InterPro"/>
</dbReference>
<protein>
    <submittedName>
        <fullName evidence="2">N-acetylmuramoyl-L-alanine amidase</fullName>
    </submittedName>
</protein>